<name>A0A8F5BP21_SACSH</name>
<gene>
    <name evidence="1" type="ORF">J5U23_01681</name>
</gene>
<evidence type="ECO:0000313" key="1">
    <source>
        <dbReference type="EMBL" id="QXJ28812.1"/>
    </source>
</evidence>
<evidence type="ECO:0000313" key="2">
    <source>
        <dbReference type="Proteomes" id="UP000694018"/>
    </source>
</evidence>
<proteinExistence type="predicted"/>
<sequence>MDYGTGIILEGIESQQGLKLGGGASKGIILEGIESFFKERRIFRNYE</sequence>
<protein>
    <submittedName>
        <fullName evidence="1">Uncharacterized protein</fullName>
    </submittedName>
</protein>
<accession>A0A8F5BP21</accession>
<organism evidence="1 2">
    <name type="scientific">Saccharolobus shibatae (strain ATCC 51178 / DSM 5389 / JCM 8931 / NBRC 15437 / B12)</name>
    <name type="common">Sulfolobus shibatae</name>
    <dbReference type="NCBI Taxonomy" id="523848"/>
    <lineage>
        <taxon>Archaea</taxon>
        <taxon>Thermoproteota</taxon>
        <taxon>Thermoprotei</taxon>
        <taxon>Sulfolobales</taxon>
        <taxon>Sulfolobaceae</taxon>
        <taxon>Saccharolobus</taxon>
    </lineage>
</organism>
<dbReference type="EMBL" id="CP077717">
    <property type="protein sequence ID" value="QXJ28812.1"/>
    <property type="molecule type" value="Genomic_DNA"/>
</dbReference>
<reference evidence="1" key="1">
    <citation type="journal article" date="2021" name="Environ. Microbiol.">
        <title>New insights into the diversity and evolution of the archaeal mobilome from three complete genomes of Saccharolobus shibatae.</title>
        <authorList>
            <person name="Medvedeva S."/>
            <person name="Brandt D."/>
            <person name="Cvirkaite-Krupovic V."/>
            <person name="Liu Y."/>
            <person name="Severinov K."/>
            <person name="Ishino S."/>
            <person name="Ishino Y."/>
            <person name="Prangishvili D."/>
            <person name="Kalinowski J."/>
            <person name="Krupovic M."/>
        </authorList>
    </citation>
    <scope>NUCLEOTIDE SEQUENCE</scope>
    <source>
        <strain evidence="1">B12</strain>
    </source>
</reference>
<dbReference type="AlphaFoldDB" id="A0A8F5BP21"/>
<dbReference type="Proteomes" id="UP000694018">
    <property type="component" value="Chromosome"/>
</dbReference>
<dbReference type="KEGG" id="sshi:J5U23_01681"/>